<sequence>MTIYVSGSTRLRTTWTCSVCPKDGVYKCHSCMGKLLFCTHCYRIVHSYMPFHWISQWTGGFFEDTSLTKIGLEIHLGHQGKPCPEVTEE</sequence>
<evidence type="ECO:0000313" key="1">
    <source>
        <dbReference type="EMBL" id="KAG1820929.1"/>
    </source>
</evidence>
<accession>A0A9P7JG08</accession>
<name>A0A9P7JG08_9AGAM</name>
<dbReference type="OrthoDB" id="3004525at2759"/>
<organism evidence="1 2">
    <name type="scientific">Suillus subaureus</name>
    <dbReference type="NCBI Taxonomy" id="48587"/>
    <lineage>
        <taxon>Eukaryota</taxon>
        <taxon>Fungi</taxon>
        <taxon>Dikarya</taxon>
        <taxon>Basidiomycota</taxon>
        <taxon>Agaricomycotina</taxon>
        <taxon>Agaricomycetes</taxon>
        <taxon>Agaricomycetidae</taxon>
        <taxon>Boletales</taxon>
        <taxon>Suillineae</taxon>
        <taxon>Suillaceae</taxon>
        <taxon>Suillus</taxon>
    </lineage>
</organism>
<reference evidence="1" key="1">
    <citation type="journal article" date="2020" name="New Phytol.">
        <title>Comparative genomics reveals dynamic genome evolution in host specialist ectomycorrhizal fungi.</title>
        <authorList>
            <person name="Lofgren L.A."/>
            <person name="Nguyen N.H."/>
            <person name="Vilgalys R."/>
            <person name="Ruytinx J."/>
            <person name="Liao H.L."/>
            <person name="Branco S."/>
            <person name="Kuo A."/>
            <person name="LaButti K."/>
            <person name="Lipzen A."/>
            <person name="Andreopoulos W."/>
            <person name="Pangilinan J."/>
            <person name="Riley R."/>
            <person name="Hundley H."/>
            <person name="Na H."/>
            <person name="Barry K."/>
            <person name="Grigoriev I.V."/>
            <person name="Stajich J.E."/>
            <person name="Kennedy P.G."/>
        </authorList>
    </citation>
    <scope>NUCLEOTIDE SEQUENCE</scope>
    <source>
        <strain evidence="1">MN1</strain>
    </source>
</reference>
<proteinExistence type="predicted"/>
<protein>
    <submittedName>
        <fullName evidence="1">Uncharacterized protein</fullName>
    </submittedName>
</protein>
<dbReference type="GeneID" id="64624517"/>
<dbReference type="SUPFAM" id="SSF57845">
    <property type="entry name" value="B-box zinc-binding domain"/>
    <property type="match status" value="1"/>
</dbReference>
<comment type="caution">
    <text evidence="1">The sequence shown here is derived from an EMBL/GenBank/DDBJ whole genome shotgun (WGS) entry which is preliminary data.</text>
</comment>
<keyword evidence="2" id="KW-1185">Reference proteome</keyword>
<dbReference type="Proteomes" id="UP000807769">
    <property type="component" value="Unassembled WGS sequence"/>
</dbReference>
<dbReference type="EMBL" id="JABBWG010000007">
    <property type="protein sequence ID" value="KAG1820929.1"/>
    <property type="molecule type" value="Genomic_DNA"/>
</dbReference>
<dbReference type="AlphaFoldDB" id="A0A9P7JG08"/>
<gene>
    <name evidence="1" type="ORF">BJ212DRAFT_1265592</name>
</gene>
<dbReference type="RefSeq" id="XP_041195996.1">
    <property type="nucleotide sequence ID" value="XM_041330500.1"/>
</dbReference>
<evidence type="ECO:0000313" key="2">
    <source>
        <dbReference type="Proteomes" id="UP000807769"/>
    </source>
</evidence>